<organism evidence="2 3">
    <name type="scientific">Sesamum angolense</name>
    <dbReference type="NCBI Taxonomy" id="2727404"/>
    <lineage>
        <taxon>Eukaryota</taxon>
        <taxon>Viridiplantae</taxon>
        <taxon>Streptophyta</taxon>
        <taxon>Embryophyta</taxon>
        <taxon>Tracheophyta</taxon>
        <taxon>Spermatophyta</taxon>
        <taxon>Magnoliopsida</taxon>
        <taxon>eudicotyledons</taxon>
        <taxon>Gunneridae</taxon>
        <taxon>Pentapetalae</taxon>
        <taxon>asterids</taxon>
        <taxon>lamiids</taxon>
        <taxon>Lamiales</taxon>
        <taxon>Pedaliaceae</taxon>
        <taxon>Sesamum</taxon>
    </lineage>
</organism>
<dbReference type="Proteomes" id="UP001289374">
    <property type="component" value="Unassembled WGS sequence"/>
</dbReference>
<comment type="caution">
    <text evidence="2">The sequence shown here is derived from an EMBL/GenBank/DDBJ whole genome shotgun (WGS) entry which is preliminary data.</text>
</comment>
<dbReference type="Gene3D" id="3.30.420.10">
    <property type="entry name" value="Ribonuclease H-like superfamily/Ribonuclease H"/>
    <property type="match status" value="1"/>
</dbReference>
<gene>
    <name evidence="2" type="ORF">Sango_0083900</name>
</gene>
<dbReference type="InterPro" id="IPR002156">
    <property type="entry name" value="RNaseH_domain"/>
</dbReference>
<dbReference type="PANTHER" id="PTHR47074:SF48">
    <property type="entry name" value="POLYNUCLEOTIDYL TRANSFERASE, RIBONUCLEASE H-LIKE SUPERFAMILY PROTEIN"/>
    <property type="match status" value="1"/>
</dbReference>
<dbReference type="GO" id="GO:0003676">
    <property type="term" value="F:nucleic acid binding"/>
    <property type="evidence" value="ECO:0007669"/>
    <property type="project" value="InterPro"/>
</dbReference>
<dbReference type="GO" id="GO:0004523">
    <property type="term" value="F:RNA-DNA hybrid ribonuclease activity"/>
    <property type="evidence" value="ECO:0007669"/>
    <property type="project" value="InterPro"/>
</dbReference>
<name>A0AAE1XE97_9LAMI</name>
<dbReference type="CDD" id="cd06222">
    <property type="entry name" value="RNase_H_like"/>
    <property type="match status" value="1"/>
</dbReference>
<proteinExistence type="predicted"/>
<dbReference type="PANTHER" id="PTHR47074">
    <property type="entry name" value="BNAC02G40300D PROTEIN"/>
    <property type="match status" value="1"/>
</dbReference>
<dbReference type="SUPFAM" id="SSF53098">
    <property type="entry name" value="Ribonuclease H-like"/>
    <property type="match status" value="1"/>
</dbReference>
<dbReference type="InterPro" id="IPR036397">
    <property type="entry name" value="RNaseH_sf"/>
</dbReference>
<dbReference type="Pfam" id="PF13456">
    <property type="entry name" value="RVT_3"/>
    <property type="match status" value="1"/>
</dbReference>
<evidence type="ECO:0000313" key="3">
    <source>
        <dbReference type="Proteomes" id="UP001289374"/>
    </source>
</evidence>
<accession>A0AAE1XE97</accession>
<reference evidence="2" key="1">
    <citation type="submission" date="2020-06" db="EMBL/GenBank/DDBJ databases">
        <authorList>
            <person name="Li T."/>
            <person name="Hu X."/>
            <person name="Zhang T."/>
            <person name="Song X."/>
            <person name="Zhang H."/>
            <person name="Dai N."/>
            <person name="Sheng W."/>
            <person name="Hou X."/>
            <person name="Wei L."/>
        </authorList>
    </citation>
    <scope>NUCLEOTIDE SEQUENCE</scope>
    <source>
        <strain evidence="2">K16</strain>
        <tissue evidence="2">Leaf</tissue>
    </source>
</reference>
<keyword evidence="3" id="KW-1185">Reference proteome</keyword>
<dbReference type="AlphaFoldDB" id="A0AAE1XE97"/>
<dbReference type="InterPro" id="IPR012337">
    <property type="entry name" value="RNaseH-like_sf"/>
</dbReference>
<evidence type="ECO:0000259" key="1">
    <source>
        <dbReference type="Pfam" id="PF13456"/>
    </source>
</evidence>
<dbReference type="InterPro" id="IPR052929">
    <property type="entry name" value="RNase_H-like_EbsB-rel"/>
</dbReference>
<sequence length="190" mass="21217">MEGKTQVALEVILSADRVLFEFKELNTQLAPSTSRQHMEQMWLSTPCEFIKINFDGATFTSQTAMGVGIVARNSEGLCLAWRTRCVNHADDAALAEALAAREAMRLAIQESWQNVILEGDCKNIISRLNSNDPDDSVIGPIVNDTQYLMRAIRRCKVDFIPRDCNLLAHSLARKVLDNLDGRNSLPLDLL</sequence>
<dbReference type="InterPro" id="IPR044730">
    <property type="entry name" value="RNase_H-like_dom_plant"/>
</dbReference>
<feature type="domain" description="RNase H type-1" evidence="1">
    <location>
        <begin position="53"/>
        <end position="174"/>
    </location>
</feature>
<reference evidence="2" key="2">
    <citation type="journal article" date="2024" name="Plant">
        <title>Genomic evolution and insights into agronomic trait innovations of Sesamum species.</title>
        <authorList>
            <person name="Miao H."/>
            <person name="Wang L."/>
            <person name="Qu L."/>
            <person name="Liu H."/>
            <person name="Sun Y."/>
            <person name="Le M."/>
            <person name="Wang Q."/>
            <person name="Wei S."/>
            <person name="Zheng Y."/>
            <person name="Lin W."/>
            <person name="Duan Y."/>
            <person name="Cao H."/>
            <person name="Xiong S."/>
            <person name="Wang X."/>
            <person name="Wei L."/>
            <person name="Li C."/>
            <person name="Ma Q."/>
            <person name="Ju M."/>
            <person name="Zhao R."/>
            <person name="Li G."/>
            <person name="Mu C."/>
            <person name="Tian Q."/>
            <person name="Mei H."/>
            <person name="Zhang T."/>
            <person name="Gao T."/>
            <person name="Zhang H."/>
        </authorList>
    </citation>
    <scope>NUCLEOTIDE SEQUENCE</scope>
    <source>
        <strain evidence="2">K16</strain>
    </source>
</reference>
<evidence type="ECO:0000313" key="2">
    <source>
        <dbReference type="EMBL" id="KAK4410109.1"/>
    </source>
</evidence>
<protein>
    <recommendedName>
        <fullName evidence="1">RNase H type-1 domain-containing protein</fullName>
    </recommendedName>
</protein>
<dbReference type="EMBL" id="JACGWL010000001">
    <property type="protein sequence ID" value="KAK4410109.1"/>
    <property type="molecule type" value="Genomic_DNA"/>
</dbReference>